<dbReference type="Gene3D" id="3.90.550.10">
    <property type="entry name" value="Spore Coat Polysaccharide Biosynthesis Protein SpsA, Chain A"/>
    <property type="match status" value="1"/>
</dbReference>
<feature type="domain" description="Glycosyltransferase 2-like" evidence="2">
    <location>
        <begin position="20"/>
        <end position="145"/>
    </location>
</feature>
<evidence type="ECO:0000313" key="3">
    <source>
        <dbReference type="EMBL" id="NMW86202.1"/>
    </source>
</evidence>
<keyword evidence="4" id="KW-0808">Transferase</keyword>
<dbReference type="EMBL" id="UASJ01000001">
    <property type="protein sequence ID" value="SQB63305.1"/>
    <property type="molecule type" value="Genomic_DNA"/>
</dbReference>
<dbReference type="EC" id="2.4.2.53" evidence="4"/>
<evidence type="ECO:0000313" key="6">
    <source>
        <dbReference type="Proteomes" id="UP000553981"/>
    </source>
</evidence>
<evidence type="ECO:0000313" key="5">
    <source>
        <dbReference type="Proteomes" id="UP000250245"/>
    </source>
</evidence>
<dbReference type="InterPro" id="IPR050256">
    <property type="entry name" value="Glycosyltransferase_2"/>
</dbReference>
<dbReference type="InterPro" id="IPR001173">
    <property type="entry name" value="Glyco_trans_2-like"/>
</dbReference>
<dbReference type="Pfam" id="PF00535">
    <property type="entry name" value="Glycos_transf_2"/>
    <property type="match status" value="1"/>
</dbReference>
<name>A0A2X2YRN1_9ACTO</name>
<dbReference type="GeneID" id="55564777"/>
<reference evidence="4 5" key="1">
    <citation type="submission" date="2018-06" db="EMBL/GenBank/DDBJ databases">
        <authorList>
            <consortium name="Pathogen Informatics"/>
            <person name="Doyle S."/>
        </authorList>
    </citation>
    <scope>NUCLEOTIDE SEQUENCE [LARGE SCALE GENOMIC DNA]</scope>
    <source>
        <strain evidence="4 5">NCTC11820</strain>
    </source>
</reference>
<dbReference type="AlphaFoldDB" id="A0A2X2YRN1"/>
<dbReference type="Proteomes" id="UP000250245">
    <property type="component" value="Unassembled WGS sequence"/>
</dbReference>
<accession>A0A2X2YRN1</accession>
<evidence type="ECO:0000259" key="2">
    <source>
        <dbReference type="Pfam" id="PF00535"/>
    </source>
</evidence>
<protein>
    <submittedName>
        <fullName evidence="3">Glycosyltransferase family 2 protein</fullName>
    </submittedName>
    <submittedName>
        <fullName evidence="4">Undecaprenyl-phosphate 4-deoxy-4-formamido-L-arabinose transferase</fullName>
        <ecNumber evidence="4">2.4.2.53</ecNumber>
    </submittedName>
</protein>
<evidence type="ECO:0000256" key="1">
    <source>
        <dbReference type="ARBA" id="ARBA00006739"/>
    </source>
</evidence>
<gene>
    <name evidence="4" type="primary">arnC_1</name>
    <name evidence="3" type="ORF">HHJ67_00285</name>
    <name evidence="4" type="ORF">NCTC11820_00071</name>
</gene>
<dbReference type="OMA" id="GQRCLTR"/>
<dbReference type="CDD" id="cd04179">
    <property type="entry name" value="DPM_DPG-synthase_like"/>
    <property type="match status" value="1"/>
</dbReference>
<reference evidence="3 6" key="2">
    <citation type="submission" date="2020-04" db="EMBL/GenBank/DDBJ databases">
        <title>Antimicrobial susceptibility and clonality of vaginal-derived multi-drug resistant Mobiluncus isolates in China.</title>
        <authorList>
            <person name="Zhang X."/>
        </authorList>
    </citation>
    <scope>NUCLEOTIDE SEQUENCE [LARGE SCALE GENOMIC DNA]</scope>
    <source>
        <strain evidence="3 6">19</strain>
    </source>
</reference>
<dbReference type="PANTHER" id="PTHR48090:SF7">
    <property type="entry name" value="RFBJ PROTEIN"/>
    <property type="match status" value="1"/>
</dbReference>
<dbReference type="EMBL" id="JABCUI010000001">
    <property type="protein sequence ID" value="NMW86202.1"/>
    <property type="molecule type" value="Genomic_DNA"/>
</dbReference>
<dbReference type="PANTHER" id="PTHR48090">
    <property type="entry name" value="UNDECAPRENYL-PHOSPHATE 4-DEOXY-4-FORMAMIDO-L-ARABINOSE TRANSFERASE-RELATED"/>
    <property type="match status" value="1"/>
</dbReference>
<dbReference type="RefSeq" id="WP_004007876.1">
    <property type="nucleotide sequence ID" value="NZ_CAMUDJ010000001.1"/>
</dbReference>
<dbReference type="GO" id="GO:0099621">
    <property type="term" value="F:undecaprenyl-phosphate 4-deoxy-4-formamido-L-arabinose transferase activity"/>
    <property type="evidence" value="ECO:0007669"/>
    <property type="project" value="UniProtKB-EC"/>
</dbReference>
<dbReference type="SUPFAM" id="SSF53448">
    <property type="entry name" value="Nucleotide-diphospho-sugar transferases"/>
    <property type="match status" value="1"/>
</dbReference>
<dbReference type="Proteomes" id="UP000553981">
    <property type="component" value="Unassembled WGS sequence"/>
</dbReference>
<sequence>MENSENSAAAVPHPDQKVAVVIPAKDEGDSIGATIRASKALPRADLFVVIDDGSTDNTGEAARSAGAVVVRHSVNRGKASAMETGAKVVAMRDPEDGPRRLILFLDADLGDSAAQTFPLVEAVMQGRTDCAIAALPRQAGAGGHGFVTGLSRRAIRWATGWEPLQPLSGQRCLNAEAFFDCLPLAHKWGVETGMTIDLLVKGYSVQEVPCDLTHRATGNDMAGYRHRLSQFRDVFLASAARFVRHVRAPLRLRLSAANKQQPGEVYCLK</sequence>
<evidence type="ECO:0000313" key="4">
    <source>
        <dbReference type="EMBL" id="SQB63305.1"/>
    </source>
</evidence>
<keyword evidence="4" id="KW-0328">Glycosyltransferase</keyword>
<organism evidence="4 5">
    <name type="scientific">Mobiluncus curtisii</name>
    <dbReference type="NCBI Taxonomy" id="2051"/>
    <lineage>
        <taxon>Bacteria</taxon>
        <taxon>Bacillati</taxon>
        <taxon>Actinomycetota</taxon>
        <taxon>Actinomycetes</taxon>
        <taxon>Actinomycetales</taxon>
        <taxon>Actinomycetaceae</taxon>
        <taxon>Mobiluncus</taxon>
    </lineage>
</organism>
<proteinExistence type="inferred from homology"/>
<comment type="similarity">
    <text evidence="1">Belongs to the glycosyltransferase 2 family.</text>
</comment>
<dbReference type="InterPro" id="IPR029044">
    <property type="entry name" value="Nucleotide-diphossugar_trans"/>
</dbReference>